<protein>
    <submittedName>
        <fullName evidence="1">Uncharacterized protein</fullName>
    </submittedName>
</protein>
<dbReference type="Proteomes" id="UP001175271">
    <property type="component" value="Unassembled WGS sequence"/>
</dbReference>
<dbReference type="AlphaFoldDB" id="A0AA39M2A4"/>
<evidence type="ECO:0000313" key="1">
    <source>
        <dbReference type="EMBL" id="KAK0417965.1"/>
    </source>
</evidence>
<keyword evidence="2" id="KW-1185">Reference proteome</keyword>
<name>A0AA39M2A4_9BILA</name>
<dbReference type="EMBL" id="JAUCMV010000002">
    <property type="protein sequence ID" value="KAK0417965.1"/>
    <property type="molecule type" value="Genomic_DNA"/>
</dbReference>
<gene>
    <name evidence="1" type="ORF">QR680_013301</name>
</gene>
<sequence length="95" mass="10952">MGWVMGIKRSTIVYVSMTIHELSPLARCTSKESMLSVARVILFTMLMKLGASKSCFKRLKTGSPKEKIKFEDVVWTKCAQTKAWFFCDYHHIMLN</sequence>
<reference evidence="1" key="1">
    <citation type="submission" date="2023-06" db="EMBL/GenBank/DDBJ databases">
        <title>Genomic analysis of the entomopathogenic nematode Steinernema hermaphroditum.</title>
        <authorList>
            <person name="Schwarz E.M."/>
            <person name="Heppert J.K."/>
            <person name="Baniya A."/>
            <person name="Schwartz H.T."/>
            <person name="Tan C.-H."/>
            <person name="Antoshechkin I."/>
            <person name="Sternberg P.W."/>
            <person name="Goodrich-Blair H."/>
            <person name="Dillman A.R."/>
        </authorList>
    </citation>
    <scope>NUCLEOTIDE SEQUENCE</scope>
    <source>
        <strain evidence="1">PS9179</strain>
        <tissue evidence="1">Whole animal</tissue>
    </source>
</reference>
<organism evidence="1 2">
    <name type="scientific">Steinernema hermaphroditum</name>
    <dbReference type="NCBI Taxonomy" id="289476"/>
    <lineage>
        <taxon>Eukaryota</taxon>
        <taxon>Metazoa</taxon>
        <taxon>Ecdysozoa</taxon>
        <taxon>Nematoda</taxon>
        <taxon>Chromadorea</taxon>
        <taxon>Rhabditida</taxon>
        <taxon>Tylenchina</taxon>
        <taxon>Panagrolaimomorpha</taxon>
        <taxon>Strongyloidoidea</taxon>
        <taxon>Steinernematidae</taxon>
        <taxon>Steinernema</taxon>
    </lineage>
</organism>
<proteinExistence type="predicted"/>
<comment type="caution">
    <text evidence="1">The sequence shown here is derived from an EMBL/GenBank/DDBJ whole genome shotgun (WGS) entry which is preliminary data.</text>
</comment>
<accession>A0AA39M2A4</accession>
<evidence type="ECO:0000313" key="2">
    <source>
        <dbReference type="Proteomes" id="UP001175271"/>
    </source>
</evidence>